<dbReference type="RefSeq" id="XP_002783860.1">
    <property type="nucleotide sequence ID" value="XM_002783814.1"/>
</dbReference>
<organism evidence="2">
    <name type="scientific">Perkinsus marinus (strain ATCC 50983 / TXsc)</name>
    <dbReference type="NCBI Taxonomy" id="423536"/>
    <lineage>
        <taxon>Eukaryota</taxon>
        <taxon>Sar</taxon>
        <taxon>Alveolata</taxon>
        <taxon>Perkinsozoa</taxon>
        <taxon>Perkinsea</taxon>
        <taxon>Perkinsida</taxon>
        <taxon>Perkinsidae</taxon>
        <taxon>Perkinsus</taxon>
    </lineage>
</organism>
<keyword evidence="2" id="KW-1185">Reference proteome</keyword>
<evidence type="ECO:0000313" key="2">
    <source>
        <dbReference type="Proteomes" id="UP000007800"/>
    </source>
</evidence>
<dbReference type="GeneID" id="9046485"/>
<name>C5KIP1_PERM5</name>
<sequence>AMTTRTLRTELTSTTRRMAQFLEIAIHWNLKHRQTTTQMIIMTYTRLQARQT</sequence>
<evidence type="ECO:0000313" key="1">
    <source>
        <dbReference type="EMBL" id="EER15656.1"/>
    </source>
</evidence>
<dbReference type="AlphaFoldDB" id="C5KIP1"/>
<proteinExistence type="predicted"/>
<dbReference type="Proteomes" id="UP000007800">
    <property type="component" value="Unassembled WGS sequence"/>
</dbReference>
<gene>
    <name evidence="1" type="ORF">Pmar_PMAR025669</name>
</gene>
<dbReference type="InParanoid" id="C5KIP1"/>
<feature type="non-terminal residue" evidence="1">
    <location>
        <position position="1"/>
    </location>
</feature>
<reference evidence="1 2" key="1">
    <citation type="submission" date="2008-07" db="EMBL/GenBank/DDBJ databases">
        <authorList>
            <person name="El-Sayed N."/>
            <person name="Caler E."/>
            <person name="Inman J."/>
            <person name="Amedeo P."/>
            <person name="Hass B."/>
            <person name="Wortman J."/>
        </authorList>
    </citation>
    <scope>NUCLEOTIDE SEQUENCE [LARGE SCALE GENOMIC DNA]</scope>
    <source>
        <strain evidence="2">ATCC 50983 / TXsc</strain>
    </source>
</reference>
<protein>
    <submittedName>
        <fullName evidence="1">Uncharacterized protein</fullName>
    </submittedName>
</protein>
<accession>C5KIP1</accession>
<feature type="non-terminal residue" evidence="1">
    <location>
        <position position="52"/>
    </location>
</feature>
<dbReference type="EMBL" id="GG673310">
    <property type="protein sequence ID" value="EER15656.1"/>
    <property type="molecule type" value="Genomic_DNA"/>
</dbReference>